<dbReference type="FunFam" id="3.50.50.60:FF:000115">
    <property type="entry name" value="Salicylate hydroxylase, putative"/>
    <property type="match status" value="1"/>
</dbReference>
<evidence type="ECO:0000259" key="7">
    <source>
        <dbReference type="Pfam" id="PF01494"/>
    </source>
</evidence>
<feature type="compositionally biased region" description="Polar residues" evidence="6">
    <location>
        <begin position="1"/>
        <end position="14"/>
    </location>
</feature>
<dbReference type="PRINTS" id="PR00420">
    <property type="entry name" value="RNGMNOXGNASE"/>
</dbReference>
<evidence type="ECO:0000256" key="2">
    <source>
        <dbReference type="ARBA" id="ARBA00022630"/>
    </source>
</evidence>
<sequence>MPMSTDLPTPTLVSNHVDGPVGAVKPGATNGHAQSNGHHSNGTRETPKFTSTSYPSNCLRFLGNPQTESTGKYAAPKEARVKLNILVVGAGLGGLATAIALRRTGHHVTVFEQAPQLMEVGAGIQVPPNSGKLLARWGVMQRLAKQVVEPAKINFRRWENGAVIGVTDLTPEFTSHYEAPYYVVHRAHLHTALYEQAAALGVKTRLNSKVARYDAETATINLTDGTVFQGDLVVAADGVKSTARSIVSPNGRGAPKYTGYAVYRATVEVEKMKAIPEISWVLEQPNLNLWIGEDRHVMTYCITGGQAFNMVLSHPDPTATAAAPSTEKEILATMKKEFEGWHPHLTTIINLVEKTMKTPLMSGEALDSWVSPSSKLLILGDAAHAMLPYMSEGAAMAVEDGAALAVALGRITSPKQVGFALRVFEAERVRRTGMMQEASMVNSMIWHFGDGPLQEARDEAMRPEVEGKHFLSSPNQWSDPVTQEWAYGYDAEKVMDGAWDEAVGDLIAKGGK</sequence>
<feature type="compositionally biased region" description="Polar residues" evidence="6">
    <location>
        <begin position="31"/>
        <end position="52"/>
    </location>
</feature>
<protein>
    <submittedName>
        <fullName evidence="8">Putative salicylate hydroxylase</fullName>
    </submittedName>
</protein>
<reference evidence="8 9" key="1">
    <citation type="submission" date="2015-05" db="EMBL/GenBank/DDBJ databases">
        <title>Distinctive expansion of gene families associated with plant cell wall degradation and secondary metabolism in the genomes of grapevine trunk pathogens.</title>
        <authorList>
            <person name="Lawrence D.P."/>
            <person name="Travadon R."/>
            <person name="Rolshausen P.E."/>
            <person name="Baumgartner K."/>
        </authorList>
    </citation>
    <scope>NUCLEOTIDE SEQUENCE [LARGE SCALE GENOMIC DNA]</scope>
    <source>
        <strain evidence="8">DA912</strain>
    </source>
</reference>
<proteinExistence type="inferred from homology"/>
<dbReference type="InterPro" id="IPR050493">
    <property type="entry name" value="FAD-dep_Monooxygenase_BioMet"/>
</dbReference>
<keyword evidence="5" id="KW-0503">Monooxygenase</keyword>
<evidence type="ECO:0000313" key="9">
    <source>
        <dbReference type="Proteomes" id="UP000034680"/>
    </source>
</evidence>
<evidence type="ECO:0000256" key="3">
    <source>
        <dbReference type="ARBA" id="ARBA00022827"/>
    </source>
</evidence>
<dbReference type="InterPro" id="IPR036188">
    <property type="entry name" value="FAD/NAD-bd_sf"/>
</dbReference>
<evidence type="ECO:0000256" key="6">
    <source>
        <dbReference type="SAM" id="MobiDB-lite"/>
    </source>
</evidence>
<dbReference type="GO" id="GO:0071949">
    <property type="term" value="F:FAD binding"/>
    <property type="evidence" value="ECO:0007669"/>
    <property type="project" value="InterPro"/>
</dbReference>
<feature type="region of interest" description="Disordered" evidence="6">
    <location>
        <begin position="1"/>
        <end position="52"/>
    </location>
</feature>
<keyword evidence="4" id="KW-0560">Oxidoreductase</keyword>
<evidence type="ECO:0000313" key="8">
    <source>
        <dbReference type="EMBL" id="KKY32762.1"/>
    </source>
</evidence>
<dbReference type="Pfam" id="PF01494">
    <property type="entry name" value="FAD_binding_3"/>
    <property type="match status" value="1"/>
</dbReference>
<keyword evidence="3" id="KW-0274">FAD</keyword>
<dbReference type="OrthoDB" id="5428495at2759"/>
<accession>A0A0G2FDV1</accession>
<dbReference type="AlphaFoldDB" id="A0A0G2FDV1"/>
<reference evidence="8 9" key="2">
    <citation type="submission" date="2015-05" db="EMBL/GenBank/DDBJ databases">
        <authorList>
            <person name="Morales-Cruz A."/>
            <person name="Amrine K.C."/>
            <person name="Cantu D."/>
        </authorList>
    </citation>
    <scope>NUCLEOTIDE SEQUENCE [LARGE SCALE GENOMIC DNA]</scope>
    <source>
        <strain evidence="8">DA912</strain>
    </source>
</reference>
<keyword evidence="9" id="KW-1185">Reference proteome</keyword>
<evidence type="ECO:0000256" key="5">
    <source>
        <dbReference type="ARBA" id="ARBA00023033"/>
    </source>
</evidence>
<comment type="caution">
    <text evidence="8">The sequence shown here is derived from an EMBL/GenBank/DDBJ whole genome shotgun (WGS) entry which is preliminary data.</text>
</comment>
<dbReference type="GO" id="GO:0004497">
    <property type="term" value="F:monooxygenase activity"/>
    <property type="evidence" value="ECO:0007669"/>
    <property type="project" value="UniProtKB-KW"/>
</dbReference>
<dbReference type="SUPFAM" id="SSF51905">
    <property type="entry name" value="FAD/NAD(P)-binding domain"/>
    <property type="match status" value="1"/>
</dbReference>
<dbReference type="PANTHER" id="PTHR13789:SF306">
    <property type="entry name" value="HYDROXYLASE, PUTATIVE-RELATED"/>
    <property type="match status" value="1"/>
</dbReference>
<dbReference type="Proteomes" id="UP000034680">
    <property type="component" value="Unassembled WGS sequence"/>
</dbReference>
<evidence type="ECO:0000256" key="1">
    <source>
        <dbReference type="ARBA" id="ARBA00007992"/>
    </source>
</evidence>
<comment type="similarity">
    <text evidence="1">Belongs to the paxM FAD-dependent monooxygenase family.</text>
</comment>
<dbReference type="SUPFAM" id="SSF54373">
    <property type="entry name" value="FAD-linked reductases, C-terminal domain"/>
    <property type="match status" value="1"/>
</dbReference>
<dbReference type="Gene3D" id="3.50.50.60">
    <property type="entry name" value="FAD/NAD(P)-binding domain"/>
    <property type="match status" value="1"/>
</dbReference>
<dbReference type="EMBL" id="LCUC01000284">
    <property type="protein sequence ID" value="KKY32762.1"/>
    <property type="molecule type" value="Genomic_DNA"/>
</dbReference>
<gene>
    <name evidence="8" type="ORF">UCDDA912_g07298</name>
</gene>
<organism evidence="8 9">
    <name type="scientific">Diaporthe ampelina</name>
    <dbReference type="NCBI Taxonomy" id="1214573"/>
    <lineage>
        <taxon>Eukaryota</taxon>
        <taxon>Fungi</taxon>
        <taxon>Dikarya</taxon>
        <taxon>Ascomycota</taxon>
        <taxon>Pezizomycotina</taxon>
        <taxon>Sordariomycetes</taxon>
        <taxon>Sordariomycetidae</taxon>
        <taxon>Diaporthales</taxon>
        <taxon>Diaporthaceae</taxon>
        <taxon>Diaporthe</taxon>
    </lineage>
</organism>
<keyword evidence="2" id="KW-0285">Flavoprotein</keyword>
<dbReference type="InterPro" id="IPR002938">
    <property type="entry name" value="FAD-bd"/>
</dbReference>
<evidence type="ECO:0000256" key="4">
    <source>
        <dbReference type="ARBA" id="ARBA00023002"/>
    </source>
</evidence>
<dbReference type="STRING" id="1214573.A0A0G2FDV1"/>
<dbReference type="PANTHER" id="PTHR13789">
    <property type="entry name" value="MONOOXYGENASE"/>
    <property type="match status" value="1"/>
</dbReference>
<name>A0A0G2FDV1_9PEZI</name>
<feature type="domain" description="FAD-binding" evidence="7">
    <location>
        <begin position="83"/>
        <end position="428"/>
    </location>
</feature>